<name>B7G9Q7_PHATC</name>
<feature type="compositionally biased region" description="Basic and acidic residues" evidence="1">
    <location>
        <begin position="301"/>
        <end position="310"/>
    </location>
</feature>
<dbReference type="RefSeq" id="XP_002183819.1">
    <property type="nucleotide sequence ID" value="XM_002183783.1"/>
</dbReference>
<feature type="transmembrane region" description="Helical" evidence="2">
    <location>
        <begin position="229"/>
        <end position="251"/>
    </location>
</feature>
<sequence length="319" mass="34450">MPSVQVEFNTEYQNAHRFPAWMALSVFSIVCLAAIGAESTRDERDAAIKWSLAVASMSMIVSFLAVVAYLMARGVFVGQTPETALVVFVLAFWGAGLPVIMNPSNGIAVRDDTVTNANLYFFSWLSLAATLFLGASLAQERTGMNVHEMATASPKTTRWFGLAASSLVVMGAAVRIFREVCEDALPVVQEGAFCKRSKLAISVGVVSFVLSSAVAYLSSQRSNAVMPILAETGLTTLLLIMWCFAVGYVTFGLTSPGSKIGNLYFATWISFILAVFLFGQAFRDYVSGRMNANSASDGPTAEDHQMHESTPEIPDDDQI</sequence>
<dbReference type="KEGG" id="pti:PHATRDRAFT_39827"/>
<dbReference type="AlphaFoldDB" id="B7G9Q7"/>
<dbReference type="EMBL" id="CM000623">
    <property type="protein sequence ID" value="EEC44488.1"/>
    <property type="molecule type" value="Genomic_DNA"/>
</dbReference>
<reference evidence="4" key="2">
    <citation type="submission" date="2008-08" db="EMBL/GenBank/DDBJ databases">
        <authorList>
            <consortium name="Diatom Consortium"/>
            <person name="Grigoriev I."/>
            <person name="Grimwood J."/>
            <person name="Kuo A."/>
            <person name="Otillar R.P."/>
            <person name="Salamov A."/>
            <person name="Detter J.C."/>
            <person name="Lindquist E."/>
            <person name="Shapiro H."/>
            <person name="Lucas S."/>
            <person name="Glavina del Rio T."/>
            <person name="Pitluck S."/>
            <person name="Rokhsar D."/>
            <person name="Bowler C."/>
        </authorList>
    </citation>
    <scope>GENOME REANNOTATION</scope>
    <source>
        <strain evidence="4">CCAP 1055/1</strain>
    </source>
</reference>
<evidence type="ECO:0000256" key="2">
    <source>
        <dbReference type="SAM" id="Phobius"/>
    </source>
</evidence>
<feature type="region of interest" description="Disordered" evidence="1">
    <location>
        <begin position="293"/>
        <end position="319"/>
    </location>
</feature>
<keyword evidence="2" id="KW-0812">Transmembrane</keyword>
<evidence type="ECO:0000313" key="3">
    <source>
        <dbReference type="EMBL" id="EEC44488.1"/>
    </source>
</evidence>
<proteinExistence type="predicted"/>
<evidence type="ECO:0008006" key="5">
    <source>
        <dbReference type="Google" id="ProtNLM"/>
    </source>
</evidence>
<keyword evidence="2" id="KW-0472">Membrane</keyword>
<feature type="transmembrane region" description="Helical" evidence="2">
    <location>
        <begin position="263"/>
        <end position="282"/>
    </location>
</feature>
<keyword evidence="2" id="KW-1133">Transmembrane helix</keyword>
<accession>B7G9Q7</accession>
<evidence type="ECO:0000313" key="4">
    <source>
        <dbReference type="Proteomes" id="UP000000759"/>
    </source>
</evidence>
<reference evidence="3 4" key="1">
    <citation type="journal article" date="2008" name="Nature">
        <title>The Phaeodactylum genome reveals the evolutionary history of diatom genomes.</title>
        <authorList>
            <person name="Bowler C."/>
            <person name="Allen A.E."/>
            <person name="Badger J.H."/>
            <person name="Grimwood J."/>
            <person name="Jabbari K."/>
            <person name="Kuo A."/>
            <person name="Maheswari U."/>
            <person name="Martens C."/>
            <person name="Maumus F."/>
            <person name="Otillar R.P."/>
            <person name="Rayko E."/>
            <person name="Salamov A."/>
            <person name="Vandepoele K."/>
            <person name="Beszteri B."/>
            <person name="Gruber A."/>
            <person name="Heijde M."/>
            <person name="Katinka M."/>
            <person name="Mock T."/>
            <person name="Valentin K."/>
            <person name="Verret F."/>
            <person name="Berges J.A."/>
            <person name="Brownlee C."/>
            <person name="Cadoret J.P."/>
            <person name="Chiovitti A."/>
            <person name="Choi C.J."/>
            <person name="Coesel S."/>
            <person name="De Martino A."/>
            <person name="Detter J.C."/>
            <person name="Durkin C."/>
            <person name="Falciatore A."/>
            <person name="Fournet J."/>
            <person name="Haruta M."/>
            <person name="Huysman M.J."/>
            <person name="Jenkins B.D."/>
            <person name="Jiroutova K."/>
            <person name="Jorgensen R.E."/>
            <person name="Joubert Y."/>
            <person name="Kaplan A."/>
            <person name="Kroger N."/>
            <person name="Kroth P.G."/>
            <person name="La Roche J."/>
            <person name="Lindquist E."/>
            <person name="Lommer M."/>
            <person name="Martin-Jezequel V."/>
            <person name="Lopez P.J."/>
            <person name="Lucas S."/>
            <person name="Mangogna M."/>
            <person name="McGinnis K."/>
            <person name="Medlin L.K."/>
            <person name="Montsant A."/>
            <person name="Oudot-Le Secq M.P."/>
            <person name="Napoli C."/>
            <person name="Obornik M."/>
            <person name="Parker M.S."/>
            <person name="Petit J.L."/>
            <person name="Porcel B.M."/>
            <person name="Poulsen N."/>
            <person name="Robison M."/>
            <person name="Rychlewski L."/>
            <person name="Rynearson T.A."/>
            <person name="Schmutz J."/>
            <person name="Shapiro H."/>
            <person name="Siaut M."/>
            <person name="Stanley M."/>
            <person name="Sussman M.R."/>
            <person name="Taylor A.R."/>
            <person name="Vardi A."/>
            <person name="von Dassow P."/>
            <person name="Vyverman W."/>
            <person name="Willis A."/>
            <person name="Wyrwicz L.S."/>
            <person name="Rokhsar D.S."/>
            <person name="Weissenbach J."/>
            <person name="Armbrust E.V."/>
            <person name="Green B.R."/>
            <person name="Van de Peer Y."/>
            <person name="Grigoriev I.V."/>
        </authorList>
    </citation>
    <scope>NUCLEOTIDE SEQUENCE [LARGE SCALE GENOMIC DNA]</scope>
    <source>
        <strain evidence="3 4">CCAP 1055/1</strain>
    </source>
</reference>
<feature type="transmembrane region" description="Helical" evidence="2">
    <location>
        <begin position="50"/>
        <end position="72"/>
    </location>
</feature>
<feature type="transmembrane region" description="Helical" evidence="2">
    <location>
        <begin position="20"/>
        <end position="38"/>
    </location>
</feature>
<dbReference type="GeneID" id="7195624"/>
<dbReference type="PaxDb" id="2850-Phatr39827"/>
<feature type="transmembrane region" description="Helical" evidence="2">
    <location>
        <begin position="197"/>
        <end position="217"/>
    </location>
</feature>
<dbReference type="OrthoDB" id="43413at2759"/>
<feature type="transmembrane region" description="Helical" evidence="2">
    <location>
        <begin position="84"/>
        <end position="101"/>
    </location>
</feature>
<feature type="transmembrane region" description="Helical" evidence="2">
    <location>
        <begin position="159"/>
        <end position="177"/>
    </location>
</feature>
<evidence type="ECO:0000256" key="1">
    <source>
        <dbReference type="SAM" id="MobiDB-lite"/>
    </source>
</evidence>
<dbReference type="eggNOG" id="ENOG502T9WA">
    <property type="taxonomic scope" value="Eukaryota"/>
</dbReference>
<protein>
    <recommendedName>
        <fullName evidence="5">Transmembrane protein</fullName>
    </recommendedName>
</protein>
<dbReference type="InParanoid" id="B7G9Q7"/>
<gene>
    <name evidence="3" type="ORF">PHATRDRAFT_39827</name>
</gene>
<organism evidence="3 4">
    <name type="scientific">Phaeodactylum tricornutum (strain CCAP 1055/1)</name>
    <dbReference type="NCBI Taxonomy" id="556484"/>
    <lineage>
        <taxon>Eukaryota</taxon>
        <taxon>Sar</taxon>
        <taxon>Stramenopiles</taxon>
        <taxon>Ochrophyta</taxon>
        <taxon>Bacillariophyta</taxon>
        <taxon>Bacillariophyceae</taxon>
        <taxon>Bacillariophycidae</taxon>
        <taxon>Naviculales</taxon>
        <taxon>Phaeodactylaceae</taxon>
        <taxon>Phaeodactylum</taxon>
    </lineage>
</organism>
<feature type="transmembrane region" description="Helical" evidence="2">
    <location>
        <begin position="121"/>
        <end position="138"/>
    </location>
</feature>
<dbReference type="Proteomes" id="UP000000759">
    <property type="component" value="Chromosome 21"/>
</dbReference>
<keyword evidence="4" id="KW-1185">Reference proteome</keyword>